<protein>
    <submittedName>
        <fullName evidence="2">Uncharacterized protein</fullName>
    </submittedName>
</protein>
<feature type="compositionally biased region" description="Polar residues" evidence="1">
    <location>
        <begin position="15"/>
        <end position="28"/>
    </location>
</feature>
<evidence type="ECO:0000256" key="1">
    <source>
        <dbReference type="SAM" id="MobiDB-lite"/>
    </source>
</evidence>
<proteinExistence type="predicted"/>
<keyword evidence="3" id="KW-1185">Reference proteome</keyword>
<gene>
    <name evidence="2" type="ORF">HUJ06_018131</name>
</gene>
<sequence>MMNKVMVLFNINNNNSDMGPWSTSQADQGENDPSSLWLSDPSSMIEIKDSLNTALAASAAAAATVTPANQEITKPIQFENQSPSSLTENLSTISVQTQHQNHHHQQQTQSFFTRELNF</sequence>
<name>A0A822ZQE1_NELNU</name>
<feature type="region of interest" description="Disordered" evidence="1">
    <location>
        <begin position="98"/>
        <end position="118"/>
    </location>
</feature>
<feature type="region of interest" description="Disordered" evidence="1">
    <location>
        <begin position="15"/>
        <end position="40"/>
    </location>
</feature>
<dbReference type="EMBL" id="DUZY01000008">
    <property type="protein sequence ID" value="DAD48194.1"/>
    <property type="molecule type" value="Genomic_DNA"/>
</dbReference>
<reference evidence="2 3" key="1">
    <citation type="journal article" date="2020" name="Mol. Biol. Evol.">
        <title>Distinct Expression and Methylation Patterns for Genes with Different Fates following a Single Whole-Genome Duplication in Flowering Plants.</title>
        <authorList>
            <person name="Shi T."/>
            <person name="Rahmani R.S."/>
            <person name="Gugger P.F."/>
            <person name="Wang M."/>
            <person name="Li H."/>
            <person name="Zhang Y."/>
            <person name="Li Z."/>
            <person name="Wang Q."/>
            <person name="Van de Peer Y."/>
            <person name="Marchal K."/>
            <person name="Chen J."/>
        </authorList>
    </citation>
    <scope>NUCLEOTIDE SEQUENCE [LARGE SCALE GENOMIC DNA]</scope>
    <source>
        <tissue evidence="2">Leaf</tissue>
    </source>
</reference>
<comment type="caution">
    <text evidence="2">The sequence shown here is derived from an EMBL/GenBank/DDBJ whole genome shotgun (WGS) entry which is preliminary data.</text>
</comment>
<evidence type="ECO:0000313" key="3">
    <source>
        <dbReference type="Proteomes" id="UP000607653"/>
    </source>
</evidence>
<dbReference type="AlphaFoldDB" id="A0A822ZQE1"/>
<evidence type="ECO:0000313" key="2">
    <source>
        <dbReference type="EMBL" id="DAD48194.1"/>
    </source>
</evidence>
<organism evidence="2 3">
    <name type="scientific">Nelumbo nucifera</name>
    <name type="common">Sacred lotus</name>
    <dbReference type="NCBI Taxonomy" id="4432"/>
    <lineage>
        <taxon>Eukaryota</taxon>
        <taxon>Viridiplantae</taxon>
        <taxon>Streptophyta</taxon>
        <taxon>Embryophyta</taxon>
        <taxon>Tracheophyta</taxon>
        <taxon>Spermatophyta</taxon>
        <taxon>Magnoliopsida</taxon>
        <taxon>Proteales</taxon>
        <taxon>Nelumbonaceae</taxon>
        <taxon>Nelumbo</taxon>
    </lineage>
</organism>
<dbReference type="Proteomes" id="UP000607653">
    <property type="component" value="Unassembled WGS sequence"/>
</dbReference>
<accession>A0A822ZQE1</accession>